<reference evidence="4 5" key="1">
    <citation type="submission" date="2024-04" db="EMBL/GenBank/DDBJ databases">
        <title>Phyllosticta paracitricarpa is synonymous to the EU quarantine fungus P. citricarpa based on phylogenomic analyses.</title>
        <authorList>
            <consortium name="Lawrence Berkeley National Laboratory"/>
            <person name="Van ingen-buijs V.A."/>
            <person name="Van westerhoven A.C."/>
            <person name="Haridas S."/>
            <person name="Skiadas P."/>
            <person name="Martin F."/>
            <person name="Groenewald J.Z."/>
            <person name="Crous P.W."/>
            <person name="Seidl M.F."/>
        </authorList>
    </citation>
    <scope>NUCLEOTIDE SEQUENCE [LARGE SCALE GENOMIC DNA]</scope>
    <source>
        <strain evidence="4 5">CPC 17464</strain>
    </source>
</reference>
<dbReference type="SUPFAM" id="SSF51445">
    <property type="entry name" value="(Trans)glycosidases"/>
    <property type="match status" value="1"/>
</dbReference>
<organism evidence="4 5">
    <name type="scientific">Phyllosticta citribraziliensis</name>
    <dbReference type="NCBI Taxonomy" id="989973"/>
    <lineage>
        <taxon>Eukaryota</taxon>
        <taxon>Fungi</taxon>
        <taxon>Dikarya</taxon>
        <taxon>Ascomycota</taxon>
        <taxon>Pezizomycotina</taxon>
        <taxon>Dothideomycetes</taxon>
        <taxon>Dothideomycetes incertae sedis</taxon>
        <taxon>Botryosphaeriales</taxon>
        <taxon>Phyllostictaceae</taxon>
        <taxon>Phyllosticta</taxon>
    </lineage>
</organism>
<dbReference type="EMBL" id="JBBPEH010000003">
    <property type="protein sequence ID" value="KAK7541090.1"/>
    <property type="molecule type" value="Genomic_DNA"/>
</dbReference>
<evidence type="ECO:0000256" key="2">
    <source>
        <dbReference type="ARBA" id="ARBA00023295"/>
    </source>
</evidence>
<dbReference type="PANTHER" id="PTHR45708">
    <property type="entry name" value="ENDOCHITINASE"/>
    <property type="match status" value="1"/>
</dbReference>
<sequence>MPLFFSSIAVALLFLFPNSLALPHQAVNDLRPRQTASAPAGASSSTADQLIEDIERLNQTLTDLPEDAYNFLNEVGDKVEALESLFASLLGISTSARSSAAYATPSPSASASRSVFNSSSPVLTPAIPTNEPFLTILPILESLIPTLTPTPGNSTISPLNTSLPVVPSVNSTSTPVTSFLVPSAPSYQTPNITSTPLVSTPTALNLTTPSILTPTPSLANVTTPVVSLPVASNVTTPSLAPLIPSPSLVNLTTPVVSYPAPSNVTTPSLAPLIPSPSLANFTTPVVSYPTPSNVTTPSLAPSPSSVNGTAPLASYAAPSNITTPSMAPIIPSPSLANVTTPLVLPTPSNVTAPVVSPAVPSTTLGSLSTGAPLSPSSFSSAPYSNITSHVIPPYQAPTFSYAPLTPDSTSVGTVSYSSLLPPLVPSLAPLSSNSISQLPLIPVPTSSDGPFSNYPLPSLLLPSPSVNGSILHIPTRMPIPLSALSALNASLATRTANVSYATPIISTSLLSSLVTSVLGGSVTTVYLSTETLTTTVWVSPTPLASPPYRNSTRRLTDFSQPSSTPLVPARNVSFDPLARNNIALYYNPQENSSPLDLENFCRNNSNFDVINLPIISGFNGSLPIITDFPGCGPLDELTGLRDCTELGSSISACQSQGKKVLISLTAGRFNQNGNTTATPTDIAPSVSSPSVTALAYTLWSMFSGQRLNGSTFAPQPLGSSTAVDGFGIEDDLALAYPFYYTLSVELRRLFSSPAISTRIFRGATPSLLSVAQPCVPLTAQASASLPLFDLVYLRTQGTDCASSADELRDATEAWTSALQTINLELQLQEGVVRANETKIYLGDLLLSGGAVADGEGASFRAANGVGPGSVIGAAATAALDKAQQAQSAASFVDKIDALWSEKPRVADLGGAAVWVDGADTAVVSEFLASLKGAMTVP</sequence>
<keyword evidence="5" id="KW-1185">Reference proteome</keyword>
<evidence type="ECO:0000313" key="5">
    <source>
        <dbReference type="Proteomes" id="UP001360953"/>
    </source>
</evidence>
<dbReference type="Gene3D" id="3.20.20.80">
    <property type="entry name" value="Glycosidases"/>
    <property type="match status" value="1"/>
</dbReference>
<keyword evidence="3" id="KW-0732">Signal</keyword>
<dbReference type="PANTHER" id="PTHR45708:SF49">
    <property type="entry name" value="ENDOCHITINASE"/>
    <property type="match status" value="1"/>
</dbReference>
<comment type="caution">
    <text evidence="4">The sequence shown here is derived from an EMBL/GenBank/DDBJ whole genome shotgun (WGS) entry which is preliminary data.</text>
</comment>
<evidence type="ECO:0008006" key="6">
    <source>
        <dbReference type="Google" id="ProtNLM"/>
    </source>
</evidence>
<keyword evidence="2" id="KW-0326">Glycosidase</keyword>
<dbReference type="InterPro" id="IPR050542">
    <property type="entry name" value="Glycosyl_Hydrlase18_Chitinase"/>
</dbReference>
<feature type="chain" id="PRO_5046144549" description="Chitinase" evidence="3">
    <location>
        <begin position="22"/>
        <end position="937"/>
    </location>
</feature>
<name>A0ABR1M0W9_9PEZI</name>
<evidence type="ECO:0000313" key="4">
    <source>
        <dbReference type="EMBL" id="KAK7541090.1"/>
    </source>
</evidence>
<feature type="signal peptide" evidence="3">
    <location>
        <begin position="1"/>
        <end position="21"/>
    </location>
</feature>
<keyword evidence="1" id="KW-0378">Hydrolase</keyword>
<dbReference type="InterPro" id="IPR017853">
    <property type="entry name" value="GH"/>
</dbReference>
<proteinExistence type="predicted"/>
<gene>
    <name evidence="4" type="ORF">J3D65DRAFT_656732</name>
</gene>
<accession>A0ABR1M0W9</accession>
<dbReference type="GeneID" id="92035410"/>
<protein>
    <recommendedName>
        <fullName evidence="6">Chitinase</fullName>
    </recommendedName>
</protein>
<dbReference type="RefSeq" id="XP_066658021.1">
    <property type="nucleotide sequence ID" value="XM_066802504.1"/>
</dbReference>
<dbReference type="Proteomes" id="UP001360953">
    <property type="component" value="Unassembled WGS sequence"/>
</dbReference>
<evidence type="ECO:0000256" key="1">
    <source>
        <dbReference type="ARBA" id="ARBA00022801"/>
    </source>
</evidence>
<evidence type="ECO:0000256" key="3">
    <source>
        <dbReference type="SAM" id="SignalP"/>
    </source>
</evidence>